<dbReference type="OrthoDB" id="10316077at2759"/>
<name>A0A2P5EZH1_TREOI</name>
<comment type="caution">
    <text evidence="1">The sequence shown here is derived from an EMBL/GenBank/DDBJ whole genome shotgun (WGS) entry which is preliminary data.</text>
</comment>
<reference evidence="2" key="1">
    <citation type="submission" date="2016-06" db="EMBL/GenBank/DDBJ databases">
        <title>Parallel loss of symbiosis genes in relatives of nitrogen-fixing non-legume Parasponia.</title>
        <authorList>
            <person name="Van Velzen R."/>
            <person name="Holmer R."/>
            <person name="Bu F."/>
            <person name="Rutten L."/>
            <person name="Van Zeijl A."/>
            <person name="Liu W."/>
            <person name="Santuari L."/>
            <person name="Cao Q."/>
            <person name="Sharma T."/>
            <person name="Shen D."/>
            <person name="Roswanjaya Y."/>
            <person name="Wardhani T."/>
            <person name="Kalhor M.S."/>
            <person name="Jansen J."/>
            <person name="Van den Hoogen J."/>
            <person name="Gungor B."/>
            <person name="Hartog M."/>
            <person name="Hontelez J."/>
            <person name="Verver J."/>
            <person name="Yang W.-C."/>
            <person name="Schijlen E."/>
            <person name="Repin R."/>
            <person name="Schilthuizen M."/>
            <person name="Schranz E."/>
            <person name="Heidstra R."/>
            <person name="Miyata K."/>
            <person name="Fedorova E."/>
            <person name="Kohlen W."/>
            <person name="Bisseling T."/>
            <person name="Smit S."/>
            <person name="Geurts R."/>
        </authorList>
    </citation>
    <scope>NUCLEOTIDE SEQUENCE [LARGE SCALE GENOMIC DNA]</scope>
    <source>
        <strain evidence="2">cv. RG33-2</strain>
    </source>
</reference>
<accession>A0A2P5EZH1</accession>
<dbReference type="InParanoid" id="A0A2P5EZH1"/>
<proteinExistence type="predicted"/>
<protein>
    <submittedName>
        <fullName evidence="1">Uncharacterized protein</fullName>
    </submittedName>
</protein>
<keyword evidence="2" id="KW-1185">Reference proteome</keyword>
<evidence type="ECO:0000313" key="1">
    <source>
        <dbReference type="EMBL" id="PON90945.1"/>
    </source>
</evidence>
<dbReference type="Proteomes" id="UP000237000">
    <property type="component" value="Unassembled WGS sequence"/>
</dbReference>
<gene>
    <name evidence="1" type="ORF">TorRG33x02_133510</name>
</gene>
<organism evidence="1 2">
    <name type="scientific">Trema orientale</name>
    <name type="common">Charcoal tree</name>
    <name type="synonym">Celtis orientalis</name>
    <dbReference type="NCBI Taxonomy" id="63057"/>
    <lineage>
        <taxon>Eukaryota</taxon>
        <taxon>Viridiplantae</taxon>
        <taxon>Streptophyta</taxon>
        <taxon>Embryophyta</taxon>
        <taxon>Tracheophyta</taxon>
        <taxon>Spermatophyta</taxon>
        <taxon>Magnoliopsida</taxon>
        <taxon>eudicotyledons</taxon>
        <taxon>Gunneridae</taxon>
        <taxon>Pentapetalae</taxon>
        <taxon>rosids</taxon>
        <taxon>fabids</taxon>
        <taxon>Rosales</taxon>
        <taxon>Cannabaceae</taxon>
        <taxon>Trema</taxon>
    </lineage>
</organism>
<sequence length="94" mass="10233">MSIEALAMAGADYKDCKIVLEAGERSPRLKRPLPPPNRLAERLLTINVDSVKRKSICSTMGADHNILLGPVVVGGDHMKAKIREWAKAVVLSTI</sequence>
<dbReference type="EMBL" id="JXTC01000079">
    <property type="protein sequence ID" value="PON90945.1"/>
    <property type="molecule type" value="Genomic_DNA"/>
</dbReference>
<evidence type="ECO:0000313" key="2">
    <source>
        <dbReference type="Proteomes" id="UP000237000"/>
    </source>
</evidence>
<dbReference type="AlphaFoldDB" id="A0A2P5EZH1"/>